<feature type="compositionally biased region" description="Basic and acidic residues" evidence="1">
    <location>
        <begin position="1100"/>
        <end position="1116"/>
    </location>
</feature>
<feature type="compositionally biased region" description="Basic and acidic residues" evidence="1">
    <location>
        <begin position="264"/>
        <end position="273"/>
    </location>
</feature>
<evidence type="ECO:0000313" key="5">
    <source>
        <dbReference type="Proteomes" id="UP000762676"/>
    </source>
</evidence>
<dbReference type="GO" id="GO:0005730">
    <property type="term" value="C:nucleolus"/>
    <property type="evidence" value="ECO:0007669"/>
    <property type="project" value="TreeGrafter"/>
</dbReference>
<name>A0AAV4I5S9_9GAST</name>
<dbReference type="Pfam" id="PF16201">
    <property type="entry name" value="NopRA1"/>
    <property type="match status" value="1"/>
</dbReference>
<sequence>MTTGEGKLPGKVLEIISALELGQFETCAAVKRLLLSSPLLHSLTISKSPAGEKTEASRLKKRPFISQEYTVIFEVLSLFKSIFKKTVNFQWFQKETHLIQKHLDMTIDLVGIVLENRGRKSEKNKPKPAMKTEGSIGDEEISLCCYDILHLLYEIVELKPLSGCLSKLLKLLPLAVATERTHTSKSSALSSDTADSSTYSKFEELLVKMLSHWTESMAANLMPDGIDVVLSNSYLISDCQARNKLNSNSITSFINSGTLKQQGKAREEEKKEVEGEETSCPHEVGSLRSMRKALKLKVVLSFEEVSGLSPEHLKPLFDQVFSQVEDPLMSSAVQLVKKLPHQLTSVCAQCVPDSALSSAAKLHSSVGPDVAKLLIKSEVDVFRQVNSWLQRWKTKRPKQVMWWLVRAFLEAKDFFAVDCQESIEAVRDCTQHCLTETLASAGEDELVVLKLMCAYLQDNADDSVYVETVFTAVAAAIKERPREVNMDHYELLLVCVKACPSLTVSDTTASGQNKREMKLESRILQLALQHLGRLTAEKRRDAIWEDYLLSLALKLVKPLSPNDFSFLPSLWGSFVKNTLRHLYKNADLLELLAALAPLVYSKTTGKASPQAVKAPVPTPDTRTLFNMCYSHTGFLVVLMSGDFPQAKGGLVKLLYTLAEIDPSCYDKQLRKIVIGAYGATLSLTDQYLLHMIEKVSLDEQGKFECPLLWGKSVMDEQTVTEALGSTLHRETPVADILGQLNVRLLHQSMLNFPLRQTLKGERVVCAEELKSKPECYDPRFLLKVLATTLTPDKRVPLHQFVDKGCLGYLLTALSSHDLNCRLLAYQALNDLHLHAQGSRWSERTEVSFLLDLLNASRSQDGQKLSSVVALFFARVSRLLLYPADALYMPIFRFLVARPEMDLRNVPEFYKLFFSPGSNYKQERNWSLSLLADGLRETSDYWLYQKKSVFRIILSFYGSAISDKTSQALVLFVVRAACAEKSVAVHLVKEHGLLTWLSAAVDGLVGREEHCDAVCEIIHTLWVSLSRQTHQARETSSEEDEGNDEQMDEEASKEDDVSDGNDEDDNDCDDNKIEEGVESSDSSDEERTTSQSENPKKRKSSLKESGSKRQKLDDSLQRNKGSGVGEEVLGSDKDLAVLSSKEDNTERSVDNMSGKQKELRTPRRQLGKKGTQTRMPKSTIAELGLLIKAIIWHLRIIIIIVTAIIISMIVIIIIIPTTLTLPK</sequence>
<feature type="compositionally biased region" description="Basic and acidic residues" evidence="1">
    <location>
        <begin position="1129"/>
        <end position="1160"/>
    </location>
</feature>
<dbReference type="GO" id="GO:0000466">
    <property type="term" value="P:maturation of 5.8S rRNA from tricistronic rRNA transcript (SSU-rRNA, 5.8S rRNA, LSU-rRNA)"/>
    <property type="evidence" value="ECO:0007669"/>
    <property type="project" value="TreeGrafter"/>
</dbReference>
<reference evidence="4 5" key="1">
    <citation type="journal article" date="2021" name="Elife">
        <title>Chloroplast acquisition without the gene transfer in kleptoplastic sea slugs, Plakobranchus ocellatus.</title>
        <authorList>
            <person name="Maeda T."/>
            <person name="Takahashi S."/>
            <person name="Yoshida T."/>
            <person name="Shimamura S."/>
            <person name="Takaki Y."/>
            <person name="Nagai Y."/>
            <person name="Toyoda A."/>
            <person name="Suzuki Y."/>
            <person name="Arimoto A."/>
            <person name="Ishii H."/>
            <person name="Satoh N."/>
            <person name="Nishiyama T."/>
            <person name="Hasebe M."/>
            <person name="Maruyama T."/>
            <person name="Minagawa J."/>
            <person name="Obokata J."/>
            <person name="Shigenobu S."/>
        </authorList>
    </citation>
    <scope>NUCLEOTIDE SEQUENCE [LARGE SCALE GENOMIC DNA]</scope>
</reference>
<feature type="domain" description="URB1 C-terminal" evidence="3">
    <location>
        <begin position="806"/>
        <end position="995"/>
    </location>
</feature>
<dbReference type="SUPFAM" id="SSF48371">
    <property type="entry name" value="ARM repeat"/>
    <property type="match status" value="1"/>
</dbReference>
<dbReference type="PANTHER" id="PTHR13500">
    <property type="entry name" value="NUCLEOLAR PRERIBOSOMAL-ASSOCIATED PROTEIN 1"/>
    <property type="match status" value="1"/>
</dbReference>
<dbReference type="InterPro" id="IPR032436">
    <property type="entry name" value="URB1_C"/>
</dbReference>
<evidence type="ECO:0000259" key="3">
    <source>
        <dbReference type="Pfam" id="PF16201"/>
    </source>
</evidence>
<dbReference type="AlphaFoldDB" id="A0AAV4I5S9"/>
<dbReference type="Proteomes" id="UP000762676">
    <property type="component" value="Unassembled WGS sequence"/>
</dbReference>
<keyword evidence="2" id="KW-0812">Transmembrane</keyword>
<dbReference type="InterPro" id="IPR039844">
    <property type="entry name" value="URB1"/>
</dbReference>
<proteinExistence type="predicted"/>
<dbReference type="InterPro" id="IPR016024">
    <property type="entry name" value="ARM-type_fold"/>
</dbReference>
<keyword evidence="2" id="KW-1133">Transmembrane helix</keyword>
<organism evidence="4 5">
    <name type="scientific">Elysia marginata</name>
    <dbReference type="NCBI Taxonomy" id="1093978"/>
    <lineage>
        <taxon>Eukaryota</taxon>
        <taxon>Metazoa</taxon>
        <taxon>Spiralia</taxon>
        <taxon>Lophotrochozoa</taxon>
        <taxon>Mollusca</taxon>
        <taxon>Gastropoda</taxon>
        <taxon>Heterobranchia</taxon>
        <taxon>Euthyneura</taxon>
        <taxon>Panpulmonata</taxon>
        <taxon>Sacoglossa</taxon>
        <taxon>Placobranchoidea</taxon>
        <taxon>Plakobranchidae</taxon>
        <taxon>Elysia</taxon>
    </lineage>
</organism>
<keyword evidence="2" id="KW-0472">Membrane</keyword>
<dbReference type="EMBL" id="BMAT01006012">
    <property type="protein sequence ID" value="GFS04347.1"/>
    <property type="molecule type" value="Genomic_DNA"/>
</dbReference>
<evidence type="ECO:0000313" key="4">
    <source>
        <dbReference type="EMBL" id="GFS04347.1"/>
    </source>
</evidence>
<dbReference type="GO" id="GO:0000463">
    <property type="term" value="P:maturation of LSU-rRNA from tricistronic rRNA transcript (SSU-rRNA, 5.8S rRNA, LSU-rRNA)"/>
    <property type="evidence" value="ECO:0007669"/>
    <property type="project" value="TreeGrafter"/>
</dbReference>
<evidence type="ECO:0000256" key="1">
    <source>
        <dbReference type="SAM" id="MobiDB-lite"/>
    </source>
</evidence>
<comment type="caution">
    <text evidence="4">The sequence shown here is derived from an EMBL/GenBank/DDBJ whole genome shotgun (WGS) entry which is preliminary data.</text>
</comment>
<gene>
    <name evidence="4" type="ORF">ElyMa_002910500</name>
</gene>
<feature type="region of interest" description="Disordered" evidence="1">
    <location>
        <begin position="1028"/>
        <end position="1172"/>
    </location>
</feature>
<accession>A0AAV4I5S9</accession>
<keyword evidence="5" id="KW-1185">Reference proteome</keyword>
<feature type="non-terminal residue" evidence="4">
    <location>
        <position position="1222"/>
    </location>
</feature>
<feature type="transmembrane region" description="Helical" evidence="2">
    <location>
        <begin position="1191"/>
        <end position="1214"/>
    </location>
</feature>
<dbReference type="PANTHER" id="PTHR13500:SF0">
    <property type="entry name" value="NUCLEOLAR PRE-RIBOSOMAL-ASSOCIATED PROTEIN 1"/>
    <property type="match status" value="1"/>
</dbReference>
<feature type="compositionally biased region" description="Acidic residues" evidence="1">
    <location>
        <begin position="1036"/>
        <end position="1067"/>
    </location>
</feature>
<evidence type="ECO:0000256" key="2">
    <source>
        <dbReference type="SAM" id="Phobius"/>
    </source>
</evidence>
<feature type="region of interest" description="Disordered" evidence="1">
    <location>
        <begin position="261"/>
        <end position="284"/>
    </location>
</feature>
<protein>
    <submittedName>
        <fullName evidence="4">Nucleolar pre-ribosomal-associated protein 1-like</fullName>
    </submittedName>
</protein>